<evidence type="ECO:0000313" key="2">
    <source>
        <dbReference type="EMBL" id="CAL6046670.1"/>
    </source>
</evidence>
<organism evidence="1">
    <name type="scientific">Hexamita inflata</name>
    <dbReference type="NCBI Taxonomy" id="28002"/>
    <lineage>
        <taxon>Eukaryota</taxon>
        <taxon>Metamonada</taxon>
        <taxon>Diplomonadida</taxon>
        <taxon>Hexamitidae</taxon>
        <taxon>Hexamitinae</taxon>
        <taxon>Hexamita</taxon>
    </lineage>
</organism>
<evidence type="ECO:0000313" key="3">
    <source>
        <dbReference type="Proteomes" id="UP001642409"/>
    </source>
</evidence>
<accession>A0AA86PDT0</accession>
<reference evidence="1" key="1">
    <citation type="submission" date="2023-06" db="EMBL/GenBank/DDBJ databases">
        <authorList>
            <person name="Kurt Z."/>
        </authorList>
    </citation>
    <scope>NUCLEOTIDE SEQUENCE</scope>
</reference>
<reference evidence="2 3" key="2">
    <citation type="submission" date="2024-07" db="EMBL/GenBank/DDBJ databases">
        <authorList>
            <person name="Akdeniz Z."/>
        </authorList>
    </citation>
    <scope>NUCLEOTIDE SEQUENCE [LARGE SCALE GENOMIC DNA]</scope>
</reference>
<proteinExistence type="predicted"/>
<dbReference type="Proteomes" id="UP001642409">
    <property type="component" value="Unassembled WGS sequence"/>
</dbReference>
<sequence>MSDVTPNLKKVIKKQEPAIKGVTRSDALVFFQRYTVDKVGYLKCKLCNEYKDKHPNANLCQLIGHLSGPCHYYTLATIKQGYTPGHQQQQLNNVRRYDDDAKRQDLLNLIDERVHFVGLRTTEESQHSLWLAQEISDIVNEVEATKRIRIAGIIFDNAAYNHAAFKLLQGQQVKRWQGHEQEALQNVRVHPMIGLSCAAHTVNLCLTDYVIQYNLVAEIREQCRIHNFKVSYTCTRWYSLAYNLQELVDDDCDHLSQLFITKRRLMPFQMIKSCQPSMKQDIQRYITF</sequence>
<keyword evidence="3" id="KW-1185">Reference proteome</keyword>
<evidence type="ECO:0008006" key="4">
    <source>
        <dbReference type="Google" id="ProtNLM"/>
    </source>
</evidence>
<gene>
    <name evidence="1" type="ORF">HINF_LOCUS21532</name>
    <name evidence="2" type="ORF">HINF_LOCUS41835</name>
</gene>
<dbReference type="EMBL" id="CATOUU010000554">
    <property type="protein sequence ID" value="CAI9933887.1"/>
    <property type="molecule type" value="Genomic_DNA"/>
</dbReference>
<comment type="caution">
    <text evidence="1">The sequence shown here is derived from an EMBL/GenBank/DDBJ whole genome shotgun (WGS) entry which is preliminary data.</text>
</comment>
<name>A0AA86PDT0_9EUKA</name>
<dbReference type="EMBL" id="CAXDID020000169">
    <property type="protein sequence ID" value="CAL6046670.1"/>
    <property type="molecule type" value="Genomic_DNA"/>
</dbReference>
<protein>
    <recommendedName>
        <fullName evidence="4">DUF659 domain-containing protein</fullName>
    </recommendedName>
</protein>
<evidence type="ECO:0000313" key="1">
    <source>
        <dbReference type="EMBL" id="CAI9933887.1"/>
    </source>
</evidence>
<dbReference type="AlphaFoldDB" id="A0AA86PDT0"/>